<evidence type="ECO:0000313" key="3">
    <source>
        <dbReference type="Proteomes" id="UP000002320"/>
    </source>
</evidence>
<sequence length="54" mass="6398">MNRARANSMNETLEAPVDRSSPCFRSAWRCKFREILDHHRQTDPMSTLRPSRTH</sequence>
<dbReference type="AlphaFoldDB" id="B0WU65"/>
<dbReference type="InParanoid" id="B0WU65"/>
<dbReference type="EMBL" id="DS232101">
    <property type="protein sequence ID" value="EDS34785.1"/>
    <property type="molecule type" value="Genomic_DNA"/>
</dbReference>
<proteinExistence type="predicted"/>
<evidence type="ECO:0000313" key="1">
    <source>
        <dbReference type="EMBL" id="EDS34785.1"/>
    </source>
</evidence>
<reference evidence="1" key="1">
    <citation type="submission" date="2007-03" db="EMBL/GenBank/DDBJ databases">
        <title>Annotation of Culex pipiens quinquefasciatus.</title>
        <authorList>
            <consortium name="The Broad Institute Genome Sequencing Platform"/>
            <person name="Atkinson P.W."/>
            <person name="Hemingway J."/>
            <person name="Christensen B.M."/>
            <person name="Higgs S."/>
            <person name="Kodira C."/>
            <person name="Hannick L."/>
            <person name="Megy K."/>
            <person name="O'Leary S."/>
            <person name="Pearson M."/>
            <person name="Haas B.J."/>
            <person name="Mauceli E."/>
            <person name="Wortman J.R."/>
            <person name="Lee N.H."/>
            <person name="Guigo R."/>
            <person name="Stanke M."/>
            <person name="Alvarado L."/>
            <person name="Amedeo P."/>
            <person name="Antoine C.H."/>
            <person name="Arensburger P."/>
            <person name="Bidwell S.L."/>
            <person name="Crawford M."/>
            <person name="Camaro F."/>
            <person name="Devon K."/>
            <person name="Engels R."/>
            <person name="Hammond M."/>
            <person name="Howarth C."/>
            <person name="Koehrsen M."/>
            <person name="Lawson D."/>
            <person name="Montgomery P."/>
            <person name="Nene V."/>
            <person name="Nusbaum C."/>
            <person name="Puiu D."/>
            <person name="Romero-Severson J."/>
            <person name="Severson D.W."/>
            <person name="Shumway M."/>
            <person name="Sisk P."/>
            <person name="Stolte C."/>
            <person name="Zeng Q."/>
            <person name="Eisenstadt E."/>
            <person name="Fraser-Liggett C."/>
            <person name="Strausberg R."/>
            <person name="Galagan J."/>
            <person name="Birren B."/>
            <person name="Collins F.H."/>
        </authorList>
    </citation>
    <scope>NUCLEOTIDE SEQUENCE [LARGE SCALE GENOMIC DNA]</scope>
    <source>
        <strain evidence="1">JHB</strain>
    </source>
</reference>
<evidence type="ECO:0000313" key="2">
    <source>
        <dbReference type="EnsemblMetazoa" id="CPIJ010193-PA"/>
    </source>
</evidence>
<keyword evidence="3" id="KW-1185">Reference proteome</keyword>
<name>B0WU65_CULQU</name>
<dbReference type="Proteomes" id="UP000002320">
    <property type="component" value="Unassembled WGS sequence"/>
</dbReference>
<dbReference type="KEGG" id="cqu:CpipJ_CPIJ010193"/>
<protein>
    <submittedName>
        <fullName evidence="1 2">Uncharacterized protein</fullName>
    </submittedName>
</protein>
<dbReference type="VEuPathDB" id="VectorBase:CPIJ010193"/>
<reference evidence="2" key="2">
    <citation type="submission" date="2020-05" db="UniProtKB">
        <authorList>
            <consortium name="EnsemblMetazoa"/>
        </authorList>
    </citation>
    <scope>IDENTIFICATION</scope>
    <source>
        <strain evidence="2">JHB</strain>
    </source>
</reference>
<accession>B0WU65</accession>
<gene>
    <name evidence="2" type="primary">6043254</name>
    <name evidence="1" type="ORF">CpipJ_CPIJ010193</name>
</gene>
<dbReference type="HOGENOM" id="CLU_3052390_0_0_1"/>
<organism>
    <name type="scientific">Culex quinquefasciatus</name>
    <name type="common">Southern house mosquito</name>
    <name type="synonym">Culex pungens</name>
    <dbReference type="NCBI Taxonomy" id="7176"/>
    <lineage>
        <taxon>Eukaryota</taxon>
        <taxon>Metazoa</taxon>
        <taxon>Ecdysozoa</taxon>
        <taxon>Arthropoda</taxon>
        <taxon>Hexapoda</taxon>
        <taxon>Insecta</taxon>
        <taxon>Pterygota</taxon>
        <taxon>Neoptera</taxon>
        <taxon>Endopterygota</taxon>
        <taxon>Diptera</taxon>
        <taxon>Nematocera</taxon>
        <taxon>Culicoidea</taxon>
        <taxon>Culicidae</taxon>
        <taxon>Culicinae</taxon>
        <taxon>Culicini</taxon>
        <taxon>Culex</taxon>
        <taxon>Culex</taxon>
    </lineage>
</organism>
<dbReference type="EnsemblMetazoa" id="CPIJ010193-RA">
    <property type="protein sequence ID" value="CPIJ010193-PA"/>
    <property type="gene ID" value="CPIJ010193"/>
</dbReference>